<sequence>MTGADVGPQRDSLAGRLTIVSESRGMAWQGGGGIEQIGGRLDVLVGRGTEEDERLVCGVGSTAPVLYGAGKRRAEFGARVLGGFGDVRGAVEGQ</sequence>
<dbReference type="Proteomes" id="UP001500456">
    <property type="component" value="Unassembled WGS sequence"/>
</dbReference>
<evidence type="ECO:0000313" key="2">
    <source>
        <dbReference type="Proteomes" id="UP001500456"/>
    </source>
</evidence>
<accession>A0ABP7SDG6</accession>
<reference evidence="2" key="1">
    <citation type="journal article" date="2019" name="Int. J. Syst. Evol. Microbiol.">
        <title>The Global Catalogue of Microorganisms (GCM) 10K type strain sequencing project: providing services to taxonomists for standard genome sequencing and annotation.</title>
        <authorList>
            <consortium name="The Broad Institute Genomics Platform"/>
            <consortium name="The Broad Institute Genome Sequencing Center for Infectious Disease"/>
            <person name="Wu L."/>
            <person name="Ma J."/>
        </authorList>
    </citation>
    <scope>NUCLEOTIDE SEQUENCE [LARGE SCALE GENOMIC DNA]</scope>
    <source>
        <strain evidence="2">JCM 16924</strain>
    </source>
</reference>
<keyword evidence="2" id="KW-1185">Reference proteome</keyword>
<proteinExistence type="predicted"/>
<evidence type="ECO:0000313" key="1">
    <source>
        <dbReference type="EMBL" id="GAA4010097.1"/>
    </source>
</evidence>
<organism evidence="1 2">
    <name type="scientific">Streptomyces plumbiresistens</name>
    <dbReference type="NCBI Taxonomy" id="511811"/>
    <lineage>
        <taxon>Bacteria</taxon>
        <taxon>Bacillati</taxon>
        <taxon>Actinomycetota</taxon>
        <taxon>Actinomycetes</taxon>
        <taxon>Kitasatosporales</taxon>
        <taxon>Streptomycetaceae</taxon>
        <taxon>Streptomyces</taxon>
    </lineage>
</organism>
<name>A0ABP7SDG6_9ACTN</name>
<protein>
    <submittedName>
        <fullName evidence="1">Uncharacterized protein</fullName>
    </submittedName>
</protein>
<gene>
    <name evidence="1" type="ORF">GCM10022232_58760</name>
</gene>
<dbReference type="EMBL" id="BAAAZX010000018">
    <property type="protein sequence ID" value="GAA4010097.1"/>
    <property type="molecule type" value="Genomic_DNA"/>
</dbReference>
<comment type="caution">
    <text evidence="1">The sequence shown here is derived from an EMBL/GenBank/DDBJ whole genome shotgun (WGS) entry which is preliminary data.</text>
</comment>